<dbReference type="PANTHER" id="PTHR22957:SF27">
    <property type="entry name" value="TBC1 DOMAIN FAMILY MEMBER 13"/>
    <property type="match status" value="1"/>
</dbReference>
<dbReference type="RefSeq" id="XP_004258009.1">
    <property type="nucleotide sequence ID" value="XM_004257961.1"/>
</dbReference>
<proteinExistence type="predicted"/>
<keyword evidence="3" id="KW-1185">Reference proteome</keyword>
<feature type="domain" description="Rab-GAP TBC" evidence="1">
    <location>
        <begin position="77"/>
        <end position="301"/>
    </location>
</feature>
<dbReference type="Pfam" id="PF00566">
    <property type="entry name" value="RabGAP-TBC"/>
    <property type="match status" value="1"/>
</dbReference>
<reference evidence="2 3" key="1">
    <citation type="submission" date="2012-10" db="EMBL/GenBank/DDBJ databases">
        <authorList>
            <person name="Zafar N."/>
            <person name="Inman J."/>
            <person name="Hall N."/>
            <person name="Lorenzi H."/>
            <person name="Caler E."/>
        </authorList>
    </citation>
    <scope>NUCLEOTIDE SEQUENCE [LARGE SCALE GENOMIC DNA]</scope>
    <source>
        <strain evidence="2 3">IP1</strain>
    </source>
</reference>
<gene>
    <name evidence="2" type="ORF">EIN_151350</name>
</gene>
<dbReference type="Gene3D" id="1.10.472.80">
    <property type="entry name" value="Ypt/Rab-GAP domain of gyp1p, domain 3"/>
    <property type="match status" value="1"/>
</dbReference>
<dbReference type="AlphaFoldDB" id="A0A0A1UC03"/>
<dbReference type="GeneID" id="14890326"/>
<dbReference type="SMART" id="SM00164">
    <property type="entry name" value="TBC"/>
    <property type="match status" value="1"/>
</dbReference>
<evidence type="ECO:0000313" key="3">
    <source>
        <dbReference type="Proteomes" id="UP000014680"/>
    </source>
</evidence>
<dbReference type="Proteomes" id="UP000014680">
    <property type="component" value="Unassembled WGS sequence"/>
</dbReference>
<dbReference type="InterPro" id="IPR035969">
    <property type="entry name" value="Rab-GAP_TBC_sf"/>
</dbReference>
<dbReference type="PROSITE" id="PS50086">
    <property type="entry name" value="TBC_RABGAP"/>
    <property type="match status" value="1"/>
</dbReference>
<evidence type="ECO:0000313" key="2">
    <source>
        <dbReference type="EMBL" id="ELP91238.1"/>
    </source>
</evidence>
<dbReference type="Gene3D" id="1.10.8.270">
    <property type="entry name" value="putative rabgap domain of human tbc1 domain family member 14 like domains"/>
    <property type="match status" value="1"/>
</dbReference>
<dbReference type="GO" id="GO:0005096">
    <property type="term" value="F:GTPase activator activity"/>
    <property type="evidence" value="ECO:0007669"/>
    <property type="project" value="TreeGrafter"/>
</dbReference>
<dbReference type="OMA" id="YCKEMND"/>
<evidence type="ECO:0000259" key="1">
    <source>
        <dbReference type="PROSITE" id="PS50086"/>
    </source>
</evidence>
<dbReference type="SUPFAM" id="SSF47923">
    <property type="entry name" value="Ypt/Rab-GAP domain of gyp1p"/>
    <property type="match status" value="2"/>
</dbReference>
<dbReference type="PANTHER" id="PTHR22957">
    <property type="entry name" value="TBC1 DOMAIN FAMILY MEMBER GTPASE-ACTIVATING PROTEIN"/>
    <property type="match status" value="1"/>
</dbReference>
<dbReference type="KEGG" id="eiv:EIN_151350"/>
<sequence>MSKNDSDDNEKLFPDISVVGTFFASTLGSFFKKTSTAVSNFFVDKVTFDGNDDDSSLICHYLLNCDYNKVQQICCFGIPRKVRGFVWYALLLKPEDANDIRNLHNPIQHKRYWQNVTDNTIETTDKLNAEDAEVIDWDVARTYPIGYDRLFQLDVLRTMLRRILRMFLYFHPHGYFQGLNDIVSIAIIVLLDMYTKQQLTEEKIIEIPLQKMKQIESSSYAFLEAIDVQLSVNIHSELKEIHAVGLMEDFITTLKKMNSRALELEEQILKQQTWRWFVCVFSREFKVEQVIMIWDRLVSDPRANGFRQGIVCMAAAIIESVLMGINDLKDIEQINSINRNYWKNIDDIAFSKILNKAIEIRVNLFQRKPQRSIL</sequence>
<organism evidence="2 3">
    <name type="scientific">Entamoeba invadens IP1</name>
    <dbReference type="NCBI Taxonomy" id="370355"/>
    <lineage>
        <taxon>Eukaryota</taxon>
        <taxon>Amoebozoa</taxon>
        <taxon>Evosea</taxon>
        <taxon>Archamoebae</taxon>
        <taxon>Mastigamoebida</taxon>
        <taxon>Entamoebidae</taxon>
        <taxon>Entamoeba</taxon>
    </lineage>
</organism>
<dbReference type="InterPro" id="IPR000195">
    <property type="entry name" value="Rab-GAP-TBC_dom"/>
</dbReference>
<dbReference type="OrthoDB" id="28732at2759"/>
<protein>
    <recommendedName>
        <fullName evidence="1">Rab-GAP TBC domain-containing protein</fullName>
    </recommendedName>
</protein>
<accession>A0A0A1UC03</accession>
<dbReference type="GO" id="GO:0006886">
    <property type="term" value="P:intracellular protein transport"/>
    <property type="evidence" value="ECO:0007669"/>
    <property type="project" value="TreeGrafter"/>
</dbReference>
<name>A0A0A1UC03_ENTIV</name>
<dbReference type="VEuPathDB" id="AmoebaDB:EIN_151350"/>
<dbReference type="EMBL" id="KB206474">
    <property type="protein sequence ID" value="ELP91238.1"/>
    <property type="molecule type" value="Genomic_DNA"/>
</dbReference>